<sequence>MHGDDLGRVAGGQGLLDPAASETVAGDAAGGCAGCAPGGAPGLEDGVCFFGGGCGVGGRDRLLFGPGRGGTFLRGGGELGGAGSGLDDVVDGVGGDAAAAPVVKSCASSGL</sequence>
<gene>
    <name evidence="1" type="ORF">PV662_40190</name>
</gene>
<accession>A0ABU4NS03</accession>
<organism evidence="1 2">
    <name type="scientific">Streptomyces europaeiscabiei</name>
    <dbReference type="NCBI Taxonomy" id="146819"/>
    <lineage>
        <taxon>Bacteria</taxon>
        <taxon>Bacillati</taxon>
        <taxon>Actinomycetota</taxon>
        <taxon>Actinomycetes</taxon>
        <taxon>Kitasatosporales</taxon>
        <taxon>Streptomycetaceae</taxon>
        <taxon>Streptomyces</taxon>
    </lineage>
</organism>
<comment type="caution">
    <text evidence="1">The sequence shown here is derived from an EMBL/GenBank/DDBJ whole genome shotgun (WGS) entry which is preliminary data.</text>
</comment>
<keyword evidence="2" id="KW-1185">Reference proteome</keyword>
<dbReference type="Proteomes" id="UP001271274">
    <property type="component" value="Unassembled WGS sequence"/>
</dbReference>
<reference evidence="1 2" key="1">
    <citation type="journal article" date="2023" name="Microb. Genom.">
        <title>Mesoterricola silvestris gen. nov., sp. nov., Mesoterricola sediminis sp. nov., Geothrix oryzae sp. nov., Geothrix edaphica sp. nov., Geothrix rubra sp. nov., and Geothrix limicola sp. nov., six novel members of Acidobacteriota isolated from soils.</title>
        <authorList>
            <person name="Weisberg A.J."/>
            <person name="Pearce E."/>
            <person name="Kramer C.G."/>
            <person name="Chang J.H."/>
            <person name="Clarke C.R."/>
        </authorList>
    </citation>
    <scope>NUCLEOTIDE SEQUENCE [LARGE SCALE GENOMIC DNA]</scope>
    <source>
        <strain evidence="1 2">ID09-01A</strain>
    </source>
</reference>
<name>A0ABU4NS03_9ACTN</name>
<evidence type="ECO:0000313" key="1">
    <source>
        <dbReference type="EMBL" id="MDX3705850.1"/>
    </source>
</evidence>
<proteinExistence type="predicted"/>
<dbReference type="EMBL" id="JARAYU010000021">
    <property type="protein sequence ID" value="MDX3705850.1"/>
    <property type="molecule type" value="Genomic_DNA"/>
</dbReference>
<evidence type="ECO:0000313" key="2">
    <source>
        <dbReference type="Proteomes" id="UP001271274"/>
    </source>
</evidence>
<dbReference type="RefSeq" id="WP_319063537.1">
    <property type="nucleotide sequence ID" value="NZ_JARAUS010000382.1"/>
</dbReference>
<protein>
    <submittedName>
        <fullName evidence="1">Uncharacterized protein</fullName>
    </submittedName>
</protein>